<keyword evidence="2" id="KW-1185">Reference proteome</keyword>
<gene>
    <name evidence="1" type="ORF">AVEN_166147_1</name>
</gene>
<sequence>MLNKGREEVEQFSTAVSSLLFEENLVPEKCSLDFRKRKKTLDHRKAIRSKGRGMLIDGVILLYDNIHTSRKPQELLTKFKKLTLEEALLLFDKLNSDLDLEDIYIEPPDVVVVSDEDSAEEDEGGLTDNIYGRQLRVNAEISRKKTRRKDYSDLDS</sequence>
<dbReference type="AlphaFoldDB" id="A0A4Y2RW14"/>
<protein>
    <submittedName>
        <fullName evidence="1">Uncharacterized protein</fullName>
    </submittedName>
</protein>
<accession>A0A4Y2RW14</accession>
<reference evidence="1 2" key="1">
    <citation type="journal article" date="2019" name="Sci. Rep.">
        <title>Orb-weaving spider Araneus ventricosus genome elucidates the spidroin gene catalogue.</title>
        <authorList>
            <person name="Kono N."/>
            <person name="Nakamura H."/>
            <person name="Ohtoshi R."/>
            <person name="Moran D.A.P."/>
            <person name="Shinohara A."/>
            <person name="Yoshida Y."/>
            <person name="Fujiwara M."/>
            <person name="Mori M."/>
            <person name="Tomita M."/>
            <person name="Arakawa K."/>
        </authorList>
    </citation>
    <scope>NUCLEOTIDE SEQUENCE [LARGE SCALE GENOMIC DNA]</scope>
</reference>
<dbReference type="EMBL" id="BGPR01018764">
    <property type="protein sequence ID" value="GBN80074.1"/>
    <property type="molecule type" value="Genomic_DNA"/>
</dbReference>
<dbReference type="Proteomes" id="UP000499080">
    <property type="component" value="Unassembled WGS sequence"/>
</dbReference>
<comment type="caution">
    <text evidence="1">The sequence shown here is derived from an EMBL/GenBank/DDBJ whole genome shotgun (WGS) entry which is preliminary data.</text>
</comment>
<evidence type="ECO:0000313" key="2">
    <source>
        <dbReference type="Proteomes" id="UP000499080"/>
    </source>
</evidence>
<proteinExistence type="predicted"/>
<organism evidence="1 2">
    <name type="scientific">Araneus ventricosus</name>
    <name type="common">Orbweaver spider</name>
    <name type="synonym">Epeira ventricosa</name>
    <dbReference type="NCBI Taxonomy" id="182803"/>
    <lineage>
        <taxon>Eukaryota</taxon>
        <taxon>Metazoa</taxon>
        <taxon>Ecdysozoa</taxon>
        <taxon>Arthropoda</taxon>
        <taxon>Chelicerata</taxon>
        <taxon>Arachnida</taxon>
        <taxon>Araneae</taxon>
        <taxon>Araneomorphae</taxon>
        <taxon>Entelegynae</taxon>
        <taxon>Araneoidea</taxon>
        <taxon>Araneidae</taxon>
        <taxon>Araneus</taxon>
    </lineage>
</organism>
<name>A0A4Y2RW14_ARAVE</name>
<evidence type="ECO:0000313" key="1">
    <source>
        <dbReference type="EMBL" id="GBN80074.1"/>
    </source>
</evidence>